<dbReference type="SUPFAM" id="SSF51905">
    <property type="entry name" value="FAD/NAD(P)-binding domain"/>
    <property type="match status" value="1"/>
</dbReference>
<dbReference type="STRING" id="43928.SAMN05443636_2516"/>
<dbReference type="Pfam" id="PF01266">
    <property type="entry name" value="DAO"/>
    <property type="match status" value="1"/>
</dbReference>
<protein>
    <submittedName>
        <fullName evidence="3">Sarcosine oxidase subunit beta</fullName>
    </submittedName>
</protein>
<dbReference type="PANTHER" id="PTHR13847">
    <property type="entry name" value="SARCOSINE DEHYDROGENASE-RELATED"/>
    <property type="match status" value="1"/>
</dbReference>
<dbReference type="Proteomes" id="UP000184357">
    <property type="component" value="Unassembled WGS sequence"/>
</dbReference>
<dbReference type="InterPro" id="IPR006076">
    <property type="entry name" value="FAD-dep_OxRdtase"/>
</dbReference>
<evidence type="ECO:0000313" key="4">
    <source>
        <dbReference type="Proteomes" id="UP000184357"/>
    </source>
</evidence>
<dbReference type="Gene3D" id="3.50.50.60">
    <property type="entry name" value="FAD/NAD(P)-binding domain"/>
    <property type="match status" value="1"/>
</dbReference>
<evidence type="ECO:0000313" key="3">
    <source>
        <dbReference type="EMBL" id="SHH41872.1"/>
    </source>
</evidence>
<keyword evidence="4" id="KW-1185">Reference proteome</keyword>
<evidence type="ECO:0000256" key="1">
    <source>
        <dbReference type="ARBA" id="ARBA00023002"/>
    </source>
</evidence>
<dbReference type="EMBL" id="FQWV01000007">
    <property type="protein sequence ID" value="SHH41872.1"/>
    <property type="molecule type" value="Genomic_DNA"/>
</dbReference>
<gene>
    <name evidence="3" type="ORF">SAMN05443636_2516</name>
</gene>
<organism evidence="3 4">
    <name type="scientific">Halobaculum gomorrense</name>
    <dbReference type="NCBI Taxonomy" id="43928"/>
    <lineage>
        <taxon>Archaea</taxon>
        <taxon>Methanobacteriati</taxon>
        <taxon>Methanobacteriota</taxon>
        <taxon>Stenosarchaea group</taxon>
        <taxon>Halobacteria</taxon>
        <taxon>Halobacteriales</taxon>
        <taxon>Haloferacaceae</taxon>
        <taxon>Halobaculum</taxon>
    </lineage>
</organism>
<dbReference type="OrthoDB" id="168391at2157"/>
<accession>A0A1M5STN6</accession>
<dbReference type="GO" id="GO:0005737">
    <property type="term" value="C:cytoplasm"/>
    <property type="evidence" value="ECO:0007669"/>
    <property type="project" value="TreeGrafter"/>
</dbReference>
<dbReference type="PANTHER" id="PTHR13847:SF287">
    <property type="entry name" value="FAD-DEPENDENT OXIDOREDUCTASE DOMAIN-CONTAINING PROTEIN 1"/>
    <property type="match status" value="1"/>
</dbReference>
<evidence type="ECO:0000259" key="2">
    <source>
        <dbReference type="Pfam" id="PF01266"/>
    </source>
</evidence>
<proteinExistence type="predicted"/>
<dbReference type="Gene3D" id="3.30.9.10">
    <property type="entry name" value="D-Amino Acid Oxidase, subunit A, domain 2"/>
    <property type="match status" value="1"/>
</dbReference>
<reference evidence="3 4" key="1">
    <citation type="submission" date="2016-11" db="EMBL/GenBank/DDBJ databases">
        <authorList>
            <person name="Jaros S."/>
            <person name="Januszkiewicz K."/>
            <person name="Wedrychowicz H."/>
        </authorList>
    </citation>
    <scope>NUCLEOTIDE SEQUENCE [LARGE SCALE GENOMIC DNA]</scope>
    <source>
        <strain evidence="3 4">DSM 9297</strain>
    </source>
</reference>
<dbReference type="InterPro" id="IPR036188">
    <property type="entry name" value="FAD/NAD-bd_sf"/>
</dbReference>
<keyword evidence="1" id="KW-0560">Oxidoreductase</keyword>
<dbReference type="AlphaFoldDB" id="A0A1M5STN6"/>
<dbReference type="GO" id="GO:0016491">
    <property type="term" value="F:oxidoreductase activity"/>
    <property type="evidence" value="ECO:0007669"/>
    <property type="project" value="UniProtKB-KW"/>
</dbReference>
<feature type="domain" description="FAD dependent oxidoreductase" evidence="2">
    <location>
        <begin position="2"/>
        <end position="356"/>
    </location>
</feature>
<sequence>MHVAVVGGGIVGTASAYELAARGADVTLFERGSLGAGSTDRALGGIRAQFSTRVNVALSIASIAVWDDFEERFGVDIDRRRTGYLFLTRDDDTADAFADQVAMQHEHGVPSRLVDLEEAAEVCSGLRPEEFVAGTYCPADSFADPHLALQGYARAARDEGVDIRTNTPVAGLDPRESGVRVRLAGRGDAATPLTVDAAVNAAGAWAPRLAEAAGYDLPIVPHRRQTAVVEPERPVPESDPLVIDADTTAHFRPERDGRALVGGHFAETDPVVSDPDRFSETPDTDWAVEAVERVGDLADYFGPESRLAGGWAGLYAVTPDHHAIVEESVPGVVTAAGFSGHGFQHAPATAKVVSELVLDGEASTVDVSGLDSGRFDRGDERVERNVA</sequence>
<name>A0A1M5STN6_9EURY</name>
<dbReference type="RefSeq" id="WP_073310105.1">
    <property type="nucleotide sequence ID" value="NZ_FQWV01000007.1"/>
</dbReference>